<comment type="caution">
    <text evidence="3">The sequence shown here is derived from an EMBL/GenBank/DDBJ whole genome shotgun (WGS) entry which is preliminary data.</text>
</comment>
<evidence type="ECO:0000313" key="3">
    <source>
        <dbReference type="EMBL" id="MFD2586578.1"/>
    </source>
</evidence>
<sequence length="220" mass="25148">MPQVCFGCNTQLYGGEHILCTVCRNDLPITDYNFLKENAVDRIFYGRIPVKKASSLLFFSQNGIVKQLLHHLKYKNQEQIGEFLGDWYGEILKEQGGLEDIDAIIPVPLHHKKLKKRGYNQVTLFGERLSHYLNAPFLKFVLIKTANTKTLTKKNRFNRWQTTKELYKISDYDSLKNKKVLLIDDVITTGATIEACGSALLKIEGLELYVATMAVVPKYS</sequence>
<dbReference type="PANTHER" id="PTHR47505:SF1">
    <property type="entry name" value="DNA UTILIZATION PROTEIN YHGH"/>
    <property type="match status" value="1"/>
</dbReference>
<proteinExistence type="inferred from homology"/>
<feature type="domain" description="Phosphoribosyltransferase" evidence="2">
    <location>
        <begin position="136"/>
        <end position="211"/>
    </location>
</feature>
<dbReference type="SUPFAM" id="SSF53271">
    <property type="entry name" value="PRTase-like"/>
    <property type="match status" value="1"/>
</dbReference>
<evidence type="ECO:0000259" key="2">
    <source>
        <dbReference type="Pfam" id="PF00156"/>
    </source>
</evidence>
<dbReference type="InterPro" id="IPR051910">
    <property type="entry name" value="ComF/GntX_DNA_util-trans"/>
</dbReference>
<dbReference type="CDD" id="cd06223">
    <property type="entry name" value="PRTases_typeI"/>
    <property type="match status" value="1"/>
</dbReference>
<accession>A0ABW5MW42</accession>
<dbReference type="InterPro" id="IPR029057">
    <property type="entry name" value="PRTase-like"/>
</dbReference>
<evidence type="ECO:0000256" key="1">
    <source>
        <dbReference type="ARBA" id="ARBA00008007"/>
    </source>
</evidence>
<dbReference type="EMBL" id="JBHULB010000007">
    <property type="protein sequence ID" value="MFD2586578.1"/>
    <property type="molecule type" value="Genomic_DNA"/>
</dbReference>
<dbReference type="RefSeq" id="WP_377766152.1">
    <property type="nucleotide sequence ID" value="NZ_JBHULB010000007.1"/>
</dbReference>
<keyword evidence="4" id="KW-1185">Reference proteome</keyword>
<dbReference type="InterPro" id="IPR000836">
    <property type="entry name" value="PRTase_dom"/>
</dbReference>
<reference evidence="4" key="1">
    <citation type="journal article" date="2019" name="Int. J. Syst. Evol. Microbiol.">
        <title>The Global Catalogue of Microorganisms (GCM) 10K type strain sequencing project: providing services to taxonomists for standard genome sequencing and annotation.</title>
        <authorList>
            <consortium name="The Broad Institute Genomics Platform"/>
            <consortium name="The Broad Institute Genome Sequencing Center for Infectious Disease"/>
            <person name="Wu L."/>
            <person name="Ma J."/>
        </authorList>
    </citation>
    <scope>NUCLEOTIDE SEQUENCE [LARGE SCALE GENOMIC DNA]</scope>
    <source>
        <strain evidence="4">KCTC 52368</strain>
    </source>
</reference>
<protein>
    <submittedName>
        <fullName evidence="3">ComF family protein</fullName>
    </submittedName>
</protein>
<comment type="similarity">
    <text evidence="1">Belongs to the ComF/GntX family.</text>
</comment>
<gene>
    <name evidence="3" type="ORF">ACFSQJ_06530</name>
</gene>
<dbReference type="Pfam" id="PF00156">
    <property type="entry name" value="Pribosyltran"/>
    <property type="match status" value="1"/>
</dbReference>
<organism evidence="3 4">
    <name type="scientific">Croceitalea marina</name>
    <dbReference type="NCBI Taxonomy" id="1775166"/>
    <lineage>
        <taxon>Bacteria</taxon>
        <taxon>Pseudomonadati</taxon>
        <taxon>Bacteroidota</taxon>
        <taxon>Flavobacteriia</taxon>
        <taxon>Flavobacteriales</taxon>
        <taxon>Flavobacteriaceae</taxon>
        <taxon>Croceitalea</taxon>
    </lineage>
</organism>
<dbReference type="Gene3D" id="3.40.50.2020">
    <property type="match status" value="1"/>
</dbReference>
<dbReference type="Proteomes" id="UP001597526">
    <property type="component" value="Unassembled WGS sequence"/>
</dbReference>
<evidence type="ECO:0000313" key="4">
    <source>
        <dbReference type="Proteomes" id="UP001597526"/>
    </source>
</evidence>
<dbReference type="PANTHER" id="PTHR47505">
    <property type="entry name" value="DNA UTILIZATION PROTEIN YHGH"/>
    <property type="match status" value="1"/>
</dbReference>
<name>A0ABW5MW42_9FLAO</name>